<feature type="domain" description="HhH-GPD" evidence="4">
    <location>
        <begin position="66"/>
        <end position="245"/>
    </location>
</feature>
<dbReference type="GO" id="GO:0005634">
    <property type="term" value="C:nucleus"/>
    <property type="evidence" value="ECO:0007669"/>
    <property type="project" value="TreeGrafter"/>
</dbReference>
<keyword evidence="6" id="KW-1185">Reference proteome</keyword>
<evidence type="ECO:0000313" key="5">
    <source>
        <dbReference type="EMBL" id="ORZ08179.1"/>
    </source>
</evidence>
<dbReference type="PANTHER" id="PTHR43003">
    <property type="entry name" value="DNA-3-METHYLADENINE GLYCOSYLASE"/>
    <property type="match status" value="1"/>
</dbReference>
<dbReference type="FunFam" id="1.10.340.30:FF:000004">
    <property type="entry name" value="DNA-3-methyladenine glycosylase II"/>
    <property type="match status" value="1"/>
</dbReference>
<dbReference type="AlphaFoldDB" id="A0A1X2I2T9"/>
<keyword evidence="3" id="KW-0234">DNA repair</keyword>
<dbReference type="Pfam" id="PF00730">
    <property type="entry name" value="HhH-GPD"/>
    <property type="match status" value="1"/>
</dbReference>
<dbReference type="EMBL" id="MCGE01000032">
    <property type="protein sequence ID" value="ORZ08179.1"/>
    <property type="molecule type" value="Genomic_DNA"/>
</dbReference>
<dbReference type="GO" id="GO:0032131">
    <property type="term" value="F:alkylated DNA binding"/>
    <property type="evidence" value="ECO:0007669"/>
    <property type="project" value="TreeGrafter"/>
</dbReference>
<reference evidence="5 6" key="1">
    <citation type="submission" date="2016-07" db="EMBL/GenBank/DDBJ databases">
        <title>Pervasive Adenine N6-methylation of Active Genes in Fungi.</title>
        <authorList>
            <consortium name="DOE Joint Genome Institute"/>
            <person name="Mondo S.J."/>
            <person name="Dannebaum R.O."/>
            <person name="Kuo R.C."/>
            <person name="Labutti K."/>
            <person name="Haridas S."/>
            <person name="Kuo A."/>
            <person name="Salamov A."/>
            <person name="Ahrendt S.R."/>
            <person name="Lipzen A."/>
            <person name="Sullivan W."/>
            <person name="Andreopoulos W.B."/>
            <person name="Clum A."/>
            <person name="Lindquist E."/>
            <person name="Daum C."/>
            <person name="Ramamoorthy G.K."/>
            <person name="Gryganskyi A."/>
            <person name="Culley D."/>
            <person name="Magnuson J.K."/>
            <person name="James T.Y."/>
            <person name="O'Malley M.A."/>
            <person name="Stajich J.E."/>
            <person name="Spatafora J.W."/>
            <person name="Visel A."/>
            <person name="Grigoriev I.V."/>
        </authorList>
    </citation>
    <scope>NUCLEOTIDE SEQUENCE [LARGE SCALE GENOMIC DNA]</scope>
    <source>
        <strain evidence="5 6">NRRL 1336</strain>
    </source>
</reference>
<accession>A0A1X2I2T9</accession>
<dbReference type="Gene3D" id="1.10.340.30">
    <property type="entry name" value="Hypothetical protein, domain 2"/>
    <property type="match status" value="1"/>
</dbReference>
<organism evidence="5 6">
    <name type="scientific">Absidia repens</name>
    <dbReference type="NCBI Taxonomy" id="90262"/>
    <lineage>
        <taxon>Eukaryota</taxon>
        <taxon>Fungi</taxon>
        <taxon>Fungi incertae sedis</taxon>
        <taxon>Mucoromycota</taxon>
        <taxon>Mucoromycotina</taxon>
        <taxon>Mucoromycetes</taxon>
        <taxon>Mucorales</taxon>
        <taxon>Cunninghamellaceae</taxon>
        <taxon>Absidia</taxon>
    </lineage>
</organism>
<evidence type="ECO:0000256" key="3">
    <source>
        <dbReference type="ARBA" id="ARBA00023204"/>
    </source>
</evidence>
<dbReference type="Proteomes" id="UP000193560">
    <property type="component" value="Unassembled WGS sequence"/>
</dbReference>
<gene>
    <name evidence="5" type="ORF">BCR42DRAFT_425389</name>
</gene>
<name>A0A1X2I2T9_9FUNG</name>
<dbReference type="InterPro" id="IPR051912">
    <property type="entry name" value="Alkylbase_DNA_Glycosylase/TA"/>
</dbReference>
<dbReference type="CDD" id="cd00056">
    <property type="entry name" value="ENDO3c"/>
    <property type="match status" value="1"/>
</dbReference>
<keyword evidence="2" id="KW-0227">DNA damage</keyword>
<evidence type="ECO:0000256" key="1">
    <source>
        <dbReference type="ARBA" id="ARBA00010817"/>
    </source>
</evidence>
<evidence type="ECO:0000259" key="4">
    <source>
        <dbReference type="SMART" id="SM00478"/>
    </source>
</evidence>
<dbReference type="OrthoDB" id="415889at2759"/>
<dbReference type="PANTHER" id="PTHR43003:SF5">
    <property type="entry name" value="DNA-3-METHYLADENINE GLYCOSYLASE"/>
    <property type="match status" value="1"/>
</dbReference>
<dbReference type="InterPro" id="IPR011257">
    <property type="entry name" value="DNA_glycosylase"/>
</dbReference>
<dbReference type="InterPro" id="IPR003265">
    <property type="entry name" value="HhH-GPD_domain"/>
</dbReference>
<dbReference type="GO" id="GO:0043916">
    <property type="term" value="F:DNA-7-methylguanine glycosylase activity"/>
    <property type="evidence" value="ECO:0007669"/>
    <property type="project" value="TreeGrafter"/>
</dbReference>
<dbReference type="GO" id="GO:0006285">
    <property type="term" value="P:base-excision repair, AP site formation"/>
    <property type="evidence" value="ECO:0007669"/>
    <property type="project" value="TreeGrafter"/>
</dbReference>
<dbReference type="GO" id="GO:0008725">
    <property type="term" value="F:DNA-3-methyladenine glycosylase activity"/>
    <property type="evidence" value="ECO:0007669"/>
    <property type="project" value="TreeGrafter"/>
</dbReference>
<dbReference type="Gene3D" id="1.10.1670.40">
    <property type="match status" value="1"/>
</dbReference>
<protein>
    <submittedName>
        <fullName evidence="5">DNA glycosylase</fullName>
    </submittedName>
</protein>
<comment type="caution">
    <text evidence="5">The sequence shown here is derived from an EMBL/GenBank/DDBJ whole genome shotgun (WGS) entry which is preliminary data.</text>
</comment>
<dbReference type="GO" id="GO:0032993">
    <property type="term" value="C:protein-DNA complex"/>
    <property type="evidence" value="ECO:0007669"/>
    <property type="project" value="TreeGrafter"/>
</dbReference>
<dbReference type="STRING" id="90262.A0A1X2I2T9"/>
<comment type="similarity">
    <text evidence="1">Belongs to the alkylbase DNA glycosidase AlkA family.</text>
</comment>
<dbReference type="GO" id="GO:0006307">
    <property type="term" value="P:DNA alkylation repair"/>
    <property type="evidence" value="ECO:0007669"/>
    <property type="project" value="TreeGrafter"/>
</dbReference>
<evidence type="ECO:0000313" key="6">
    <source>
        <dbReference type="Proteomes" id="UP000193560"/>
    </source>
</evidence>
<sequence length="252" mass="28512">MIVGDPALTEVVLPRKYNVEKAWSHIKAADSALAASMDDAAYIEFQQRVKLADGSNPFKALVTSIIFQQIHGKAAASIRNKFIRLFEAPIPFPDEAIILPSSFPWFPTPDMILSKSIEELRSAGLSQRKAEYIRDLCTKFSDKTIVGEDLDGMSDEDISKLLCSVKGIGQWTVDMFLMFNLCHPDVLPVSDLGVRKGVALHFNTLKKKDKNKKDILPSPEEMRQLTDIWRPYRTLGSWLMWRIQEIKTVVDD</sequence>
<dbReference type="SUPFAM" id="SSF48150">
    <property type="entry name" value="DNA-glycosylase"/>
    <property type="match status" value="1"/>
</dbReference>
<proteinExistence type="inferred from homology"/>
<dbReference type="SMART" id="SM00478">
    <property type="entry name" value="ENDO3c"/>
    <property type="match status" value="1"/>
</dbReference>
<evidence type="ECO:0000256" key="2">
    <source>
        <dbReference type="ARBA" id="ARBA00022763"/>
    </source>
</evidence>